<feature type="compositionally biased region" description="Polar residues" evidence="1">
    <location>
        <begin position="1"/>
        <end position="11"/>
    </location>
</feature>
<name>A0AA40G2D0_9HYME</name>
<comment type="caution">
    <text evidence="2">The sequence shown here is derived from an EMBL/GenBank/DDBJ whole genome shotgun (WGS) entry which is preliminary data.</text>
</comment>
<protein>
    <submittedName>
        <fullName evidence="2">Uncharacterized protein</fullName>
    </submittedName>
</protein>
<dbReference type="EMBL" id="JAHYIQ010000008">
    <property type="protein sequence ID" value="KAK1129776.1"/>
    <property type="molecule type" value="Genomic_DNA"/>
</dbReference>
<proteinExistence type="predicted"/>
<evidence type="ECO:0000313" key="3">
    <source>
        <dbReference type="Proteomes" id="UP001177670"/>
    </source>
</evidence>
<accession>A0AA40G2D0</accession>
<organism evidence="2 3">
    <name type="scientific">Melipona bicolor</name>
    <dbReference type="NCBI Taxonomy" id="60889"/>
    <lineage>
        <taxon>Eukaryota</taxon>
        <taxon>Metazoa</taxon>
        <taxon>Ecdysozoa</taxon>
        <taxon>Arthropoda</taxon>
        <taxon>Hexapoda</taxon>
        <taxon>Insecta</taxon>
        <taxon>Pterygota</taxon>
        <taxon>Neoptera</taxon>
        <taxon>Endopterygota</taxon>
        <taxon>Hymenoptera</taxon>
        <taxon>Apocrita</taxon>
        <taxon>Aculeata</taxon>
        <taxon>Apoidea</taxon>
        <taxon>Anthophila</taxon>
        <taxon>Apidae</taxon>
        <taxon>Melipona</taxon>
    </lineage>
</organism>
<sequence>MVANLQSQHGNTVPLCEQGNLPDVPQAEATVKTRYKRRSSKKDTVRLTNVIATAVAHEATANATDYAPNLTTANDATTPSFSSFSCEILGARYTGERCKTTELRV</sequence>
<feature type="region of interest" description="Disordered" evidence="1">
    <location>
        <begin position="1"/>
        <end position="39"/>
    </location>
</feature>
<reference evidence="2" key="1">
    <citation type="submission" date="2021-10" db="EMBL/GenBank/DDBJ databases">
        <title>Melipona bicolor Genome sequencing and assembly.</title>
        <authorList>
            <person name="Araujo N.S."/>
            <person name="Arias M.C."/>
        </authorList>
    </citation>
    <scope>NUCLEOTIDE SEQUENCE</scope>
    <source>
        <strain evidence="2">USP_2M_L1-L4_2017</strain>
        <tissue evidence="2">Whole body</tissue>
    </source>
</reference>
<dbReference type="Proteomes" id="UP001177670">
    <property type="component" value="Unassembled WGS sequence"/>
</dbReference>
<evidence type="ECO:0000256" key="1">
    <source>
        <dbReference type="SAM" id="MobiDB-lite"/>
    </source>
</evidence>
<evidence type="ECO:0000313" key="2">
    <source>
        <dbReference type="EMBL" id="KAK1129776.1"/>
    </source>
</evidence>
<keyword evidence="3" id="KW-1185">Reference proteome</keyword>
<dbReference type="AlphaFoldDB" id="A0AA40G2D0"/>
<gene>
    <name evidence="2" type="ORF">K0M31_019488</name>
</gene>